<dbReference type="Pfam" id="PF01519">
    <property type="entry name" value="DUF16"/>
    <property type="match status" value="1"/>
</dbReference>
<proteinExistence type="inferred from homology"/>
<organism evidence="3 4">
    <name type="scientific">Mycoplasmoides pneumoniae</name>
    <name type="common">Mycoplasma pneumoniae</name>
    <dbReference type="NCBI Taxonomy" id="2104"/>
    <lineage>
        <taxon>Bacteria</taxon>
        <taxon>Bacillati</taxon>
        <taxon>Mycoplasmatota</taxon>
        <taxon>Mycoplasmoidales</taxon>
        <taxon>Mycoplasmoidaceae</taxon>
        <taxon>Mycoplasmoides</taxon>
    </lineage>
</organism>
<sequence length="174" mass="20019">MLPTSLNTFTFFQLIIKEVFTIKRTISLTLFKKRLNKDKINNCHVWEEELPDGSYDMGFSDNLNHMEKRKSGYVTQKQFSEFKDANNQRLIKIETTLATQGEQLNQLIKVVILQGEQIKELQVEQKAQGEQIKAKGEQIKAQSEQIKTQGETLKLILQALGGINKRLDKVDPPK</sequence>
<evidence type="ECO:0000259" key="2">
    <source>
        <dbReference type="Pfam" id="PF01519"/>
    </source>
</evidence>
<accession>A0AB38W7B9</accession>
<protein>
    <submittedName>
        <fullName evidence="3">DUF16 family-like protein</fullName>
    </submittedName>
</protein>
<dbReference type="AlphaFoldDB" id="A0AB38W7B9"/>
<dbReference type="EMBL" id="LR214945">
    <property type="protein sequence ID" value="VEU57201.1"/>
    <property type="molecule type" value="Genomic_DNA"/>
</dbReference>
<dbReference type="SUPFAM" id="SSF144266">
    <property type="entry name" value="MPN010-like"/>
    <property type="match status" value="2"/>
</dbReference>
<name>A0AB38W7B9_MYCPM</name>
<dbReference type="Proteomes" id="UP000289557">
    <property type="component" value="Chromosome"/>
</dbReference>
<reference evidence="3 4" key="1">
    <citation type="submission" date="2019-01" db="EMBL/GenBank/DDBJ databases">
        <authorList>
            <consortium name="Pathogen Informatics"/>
        </authorList>
    </citation>
    <scope>NUCLEOTIDE SEQUENCE [LARGE SCALE GENOMIC DNA]</scope>
    <source>
        <strain evidence="3 4">NCTC10119</strain>
    </source>
</reference>
<feature type="domain" description="DUF16" evidence="2">
    <location>
        <begin position="59"/>
        <end position="171"/>
    </location>
</feature>
<comment type="similarity">
    <text evidence="1">Belongs to the UPF0134 family.</text>
</comment>
<gene>
    <name evidence="3" type="ORF">NCTC10119_00474</name>
</gene>
<evidence type="ECO:0000313" key="4">
    <source>
        <dbReference type="Proteomes" id="UP000289557"/>
    </source>
</evidence>
<dbReference type="InterPro" id="IPR002862">
    <property type="entry name" value="DUF16"/>
</dbReference>
<dbReference type="Gene3D" id="6.10.250.40">
    <property type="match status" value="2"/>
</dbReference>
<evidence type="ECO:0000313" key="3">
    <source>
        <dbReference type="EMBL" id="VEU57201.1"/>
    </source>
</evidence>
<evidence type="ECO:0000256" key="1">
    <source>
        <dbReference type="ARBA" id="ARBA00009221"/>
    </source>
</evidence>